<name>A0A5R8KBY6_9BACT</name>
<keyword evidence="2" id="KW-1185">Reference proteome</keyword>
<organism evidence="1 2">
    <name type="scientific">Phragmitibacter flavus</name>
    <dbReference type="NCBI Taxonomy" id="2576071"/>
    <lineage>
        <taxon>Bacteria</taxon>
        <taxon>Pseudomonadati</taxon>
        <taxon>Verrucomicrobiota</taxon>
        <taxon>Verrucomicrobiia</taxon>
        <taxon>Verrucomicrobiales</taxon>
        <taxon>Verrucomicrobiaceae</taxon>
        <taxon>Phragmitibacter</taxon>
    </lineage>
</organism>
<dbReference type="AlphaFoldDB" id="A0A5R8KBY6"/>
<protein>
    <submittedName>
        <fullName evidence="1">Uncharacterized protein</fullName>
    </submittedName>
</protein>
<evidence type="ECO:0000313" key="2">
    <source>
        <dbReference type="Proteomes" id="UP000306196"/>
    </source>
</evidence>
<dbReference type="RefSeq" id="WP_138087288.1">
    <property type="nucleotide sequence ID" value="NZ_VAUV01000011.1"/>
</dbReference>
<evidence type="ECO:0000313" key="1">
    <source>
        <dbReference type="EMBL" id="TLD69830.1"/>
    </source>
</evidence>
<gene>
    <name evidence="1" type="ORF">FEM03_16040</name>
</gene>
<dbReference type="Proteomes" id="UP000306196">
    <property type="component" value="Unassembled WGS sequence"/>
</dbReference>
<proteinExistence type="predicted"/>
<accession>A0A5R8KBY6</accession>
<dbReference type="OrthoDB" id="197355at2"/>
<reference evidence="1 2" key="1">
    <citation type="submission" date="2019-05" db="EMBL/GenBank/DDBJ databases">
        <title>Verrucobacter flavum gen. nov., sp. nov. a new member of the family Verrucomicrobiaceae.</title>
        <authorList>
            <person name="Szuroczki S."/>
            <person name="Abbaszade G."/>
            <person name="Szabo A."/>
            <person name="Felfoldi T."/>
            <person name="Schumann P."/>
            <person name="Boka K."/>
            <person name="Keki Z."/>
            <person name="Toumi M."/>
            <person name="Toth E."/>
        </authorList>
    </citation>
    <scope>NUCLEOTIDE SEQUENCE [LARGE SCALE GENOMIC DNA]</scope>
    <source>
        <strain evidence="1 2">MG-N-17</strain>
    </source>
</reference>
<comment type="caution">
    <text evidence="1">The sequence shown here is derived from an EMBL/GenBank/DDBJ whole genome shotgun (WGS) entry which is preliminary data.</text>
</comment>
<dbReference type="EMBL" id="VAUV01000011">
    <property type="protein sequence ID" value="TLD69830.1"/>
    <property type="molecule type" value="Genomic_DNA"/>
</dbReference>
<sequence>MSDIRIQAPVVITEVLSERTYHAELPNGRRVLAFTQPLDGTPEFKPGDVYTVLLSPCNFDEGRLVPADLKGVQIEHPVFPGIREG</sequence>